<keyword evidence="2" id="KW-1185">Reference proteome</keyword>
<comment type="caution">
    <text evidence="1">The sequence shown here is derived from an EMBL/GenBank/DDBJ whole genome shotgun (WGS) entry which is preliminary data.</text>
</comment>
<evidence type="ECO:0000313" key="2">
    <source>
        <dbReference type="Proteomes" id="UP001438707"/>
    </source>
</evidence>
<accession>A0AAW1Q687</accession>
<dbReference type="InterPro" id="IPR015943">
    <property type="entry name" value="WD40/YVTN_repeat-like_dom_sf"/>
</dbReference>
<dbReference type="SUPFAM" id="SSF82171">
    <property type="entry name" value="DPP6 N-terminal domain-like"/>
    <property type="match status" value="1"/>
</dbReference>
<dbReference type="AlphaFoldDB" id="A0AAW1Q687"/>
<reference evidence="1 2" key="1">
    <citation type="journal article" date="2024" name="Nat. Commun.">
        <title>Phylogenomics reveals the evolutionary origins of lichenization in chlorophyte algae.</title>
        <authorList>
            <person name="Puginier C."/>
            <person name="Libourel C."/>
            <person name="Otte J."/>
            <person name="Skaloud P."/>
            <person name="Haon M."/>
            <person name="Grisel S."/>
            <person name="Petersen M."/>
            <person name="Berrin J.G."/>
            <person name="Delaux P.M."/>
            <person name="Dal Grande F."/>
            <person name="Keller J."/>
        </authorList>
    </citation>
    <scope>NUCLEOTIDE SEQUENCE [LARGE SCALE GENOMIC DNA]</scope>
    <source>
        <strain evidence="1 2">SAG 2145</strain>
    </source>
</reference>
<protein>
    <submittedName>
        <fullName evidence="1">Uncharacterized protein</fullName>
    </submittedName>
</protein>
<proteinExistence type="predicted"/>
<organism evidence="1 2">
    <name type="scientific">Apatococcus lobatus</name>
    <dbReference type="NCBI Taxonomy" id="904363"/>
    <lineage>
        <taxon>Eukaryota</taxon>
        <taxon>Viridiplantae</taxon>
        <taxon>Chlorophyta</taxon>
        <taxon>core chlorophytes</taxon>
        <taxon>Trebouxiophyceae</taxon>
        <taxon>Chlorellales</taxon>
        <taxon>Chlorellaceae</taxon>
        <taxon>Apatococcus</taxon>
    </lineage>
</organism>
<dbReference type="EMBL" id="JALJOS010000065">
    <property type="protein sequence ID" value="KAK9817569.1"/>
    <property type="molecule type" value="Genomic_DNA"/>
</dbReference>
<gene>
    <name evidence="1" type="ORF">WJX74_009870</name>
</gene>
<sequence length="776" mass="84152">MLHDCLLYQDAAHGSTHHRSSTYLAPVATVDRPSSLYGTFTWGSGLLLRLQSQCVAMGKGSCDLDAQPRASLQPWTALAGPLQDHLLPNLPPSMLALLRCTSRSMRELVDIGTGKIWAEAAAKIIAPAQLIPAAADGRPVQSLLSQQAAVLAAIRQLQPDSVLVSELSSSHVPVWPVWCNCSVAGSRFLAAPGPAGDVLVLDTWHGTGLHVASSRPGKRHHEAAVHKPLTFPIFWEWIGSGQDLMLHEIPPSSTEIQQPGQVKTALLEDLEAAISRQAGAKAAWSFGSNQTSGVCTSRASPDGRLVAWGRSTCTAVITDISHHRELCAITVYGQQQCQHAAEQMRIAEVRWSCDGNLIALLQRPPRPVTHQNAVVSIHAVSSGQQLHAERFESVCNILWAPKGYVLAVFGASEPDCYLLDMRYKSEVGNASDTNDGTTAGQAEIMRRAVHKAKLVKVQETGWSVDEAWSPTGLHLALVLSEHLDNRFYYKNVICDAFTGRTLTVQTSGENSRGNAIDSTNWVPIWNASGEQCFLPLACHLVTLDLKPAETATTASCAQLASIAPCSARQASDRYASWTSVHSRQIDHAASSSVLSPCGTLLVDINVAASAIFHHRPGDPVTGIARSDRVCKLLCSPNASARCTYRRPEVAWLSMAKQSALLYATCGLSDEYLYLVDGSRDQLLQQWSILGLMCSFYPMWRLQTPIDISRQHVHAKIHCNAAQNDVPDTAPGGTCSWSADGHSLAVFTEGRPAIVMRFSSSMKIEQRHLVAKMRPLP</sequence>
<dbReference type="Gene3D" id="2.130.10.10">
    <property type="entry name" value="YVTN repeat-like/Quinoprotein amine dehydrogenase"/>
    <property type="match status" value="1"/>
</dbReference>
<dbReference type="Proteomes" id="UP001438707">
    <property type="component" value="Unassembled WGS sequence"/>
</dbReference>
<evidence type="ECO:0000313" key="1">
    <source>
        <dbReference type="EMBL" id="KAK9817569.1"/>
    </source>
</evidence>
<name>A0AAW1Q687_9CHLO</name>